<protein>
    <submittedName>
        <fullName evidence="1">Uncharacterized protein</fullName>
    </submittedName>
</protein>
<proteinExistence type="predicted"/>
<reference evidence="1" key="1">
    <citation type="submission" date="2023-03" db="EMBL/GenBank/DDBJ databases">
        <title>Massive genome expansion in bonnet fungi (Mycena s.s.) driven by repeated elements and novel gene families across ecological guilds.</title>
        <authorList>
            <consortium name="Lawrence Berkeley National Laboratory"/>
            <person name="Harder C.B."/>
            <person name="Miyauchi S."/>
            <person name="Viragh M."/>
            <person name="Kuo A."/>
            <person name="Thoen E."/>
            <person name="Andreopoulos B."/>
            <person name="Lu D."/>
            <person name="Skrede I."/>
            <person name="Drula E."/>
            <person name="Henrissat B."/>
            <person name="Morin E."/>
            <person name="Kohler A."/>
            <person name="Barry K."/>
            <person name="LaButti K."/>
            <person name="Morin E."/>
            <person name="Salamov A."/>
            <person name="Lipzen A."/>
            <person name="Mereny Z."/>
            <person name="Hegedus B."/>
            <person name="Baldrian P."/>
            <person name="Stursova M."/>
            <person name="Weitz H."/>
            <person name="Taylor A."/>
            <person name="Grigoriev I.V."/>
            <person name="Nagy L.G."/>
            <person name="Martin F."/>
            <person name="Kauserud H."/>
        </authorList>
    </citation>
    <scope>NUCLEOTIDE SEQUENCE</scope>
    <source>
        <strain evidence="1">CBHHK002</strain>
    </source>
</reference>
<evidence type="ECO:0000313" key="2">
    <source>
        <dbReference type="Proteomes" id="UP001218218"/>
    </source>
</evidence>
<gene>
    <name evidence="1" type="ORF">DFH08DRAFT_963900</name>
</gene>
<evidence type="ECO:0000313" key="1">
    <source>
        <dbReference type="EMBL" id="KAJ7339858.1"/>
    </source>
</evidence>
<sequence>MPSSITKDRFTALWLHPVPANSSPKDFAAKIDALADAQLALPVAQANLLKYELIIPNDRLDSHFKALGFPQPRPIVLVKVEAKSAEHYAKFLNDTEIVKSISGAQEFVGASLLSAEETTRLDSTRSVADDISGAWIAILNLSQLSGTQLEYRPGSIADAISAVPIVQKNLIRHQMWLQNDALATNVQALGLTPANPVAIVIQQASLDAMIEVFVPSRVPVRSNDSPQILKDPKVKQQFAEVQKILPGEQTNRFCVDVVVKLDK</sequence>
<organism evidence="1 2">
    <name type="scientific">Mycena albidolilacea</name>
    <dbReference type="NCBI Taxonomy" id="1033008"/>
    <lineage>
        <taxon>Eukaryota</taxon>
        <taxon>Fungi</taxon>
        <taxon>Dikarya</taxon>
        <taxon>Basidiomycota</taxon>
        <taxon>Agaricomycotina</taxon>
        <taxon>Agaricomycetes</taxon>
        <taxon>Agaricomycetidae</taxon>
        <taxon>Agaricales</taxon>
        <taxon>Marasmiineae</taxon>
        <taxon>Mycenaceae</taxon>
        <taxon>Mycena</taxon>
    </lineage>
</organism>
<name>A0AAD6ZU79_9AGAR</name>
<dbReference type="EMBL" id="JARIHO010000027">
    <property type="protein sequence ID" value="KAJ7339858.1"/>
    <property type="molecule type" value="Genomic_DNA"/>
</dbReference>
<comment type="caution">
    <text evidence="1">The sequence shown here is derived from an EMBL/GenBank/DDBJ whole genome shotgun (WGS) entry which is preliminary data.</text>
</comment>
<keyword evidence="2" id="KW-1185">Reference proteome</keyword>
<accession>A0AAD6ZU79</accession>
<dbReference type="AlphaFoldDB" id="A0AAD6ZU79"/>
<dbReference type="Proteomes" id="UP001218218">
    <property type="component" value="Unassembled WGS sequence"/>
</dbReference>